<sequence>MDIIDLANHHWPSASYSTQVVINGFCYQIGASSADQVRCIQDYFSPYAADDKKTTSPFPYKSILVVSDLDAYLHAKNIVSHFEISGIVKHHPDTEYFCYEVVECKIYSTRSGYDHMIFDHLDGRYTIFLSSQDDPESPKPALRLLRELVVSRLEAANGITVHGSAATCGKRGFIFVGSSGSGKTTCAAALAMRNEGRFLSGDRSVISLGNGSPRLYGWPMAINIGHGALSILLRSANIDLPSDFRNSYFDTCLRNEDGKFDLGDKNKFAFTPVEFKNLLNINFCSMCELDAIFFPNLVPSDQPFAHMTRLSPTDIVSRVMKEARIGPKSGHGYGLVSRDYDVCRHAENFTAALLNVFSSIPGYDLRISFKQMEFFLCGDLDFADFLNREVAVD</sequence>
<dbReference type="SUPFAM" id="SSF53795">
    <property type="entry name" value="PEP carboxykinase-like"/>
    <property type="match status" value="1"/>
</dbReference>
<proteinExistence type="predicted"/>
<dbReference type="EMBL" id="JAQYXP010000007">
    <property type="protein sequence ID" value="MEN3238711.1"/>
    <property type="molecule type" value="Genomic_DNA"/>
</dbReference>
<comment type="caution">
    <text evidence="1">The sequence shown here is derived from an EMBL/GenBank/DDBJ whole genome shotgun (WGS) entry which is preliminary data.</text>
</comment>
<evidence type="ECO:0008006" key="3">
    <source>
        <dbReference type="Google" id="ProtNLM"/>
    </source>
</evidence>
<dbReference type="Gene3D" id="3.40.50.300">
    <property type="entry name" value="P-loop containing nucleotide triphosphate hydrolases"/>
    <property type="match status" value="1"/>
</dbReference>
<dbReference type="Proteomes" id="UP001407347">
    <property type="component" value="Unassembled WGS sequence"/>
</dbReference>
<accession>A0ABV0A4N0</accession>
<evidence type="ECO:0000313" key="2">
    <source>
        <dbReference type="Proteomes" id="UP001407347"/>
    </source>
</evidence>
<gene>
    <name evidence="1" type="ORF">PUR29_35325</name>
</gene>
<reference evidence="1 2" key="1">
    <citation type="journal article" date="2023" name="PLoS ONE">
        <title>Complete genome assembly of Hawai'i environmental nontuberculous mycobacteria reveals unexpected co-isolation with methylobacteria.</title>
        <authorList>
            <person name="Hendrix J."/>
            <person name="Epperson L.E."/>
            <person name="Tong E.I."/>
            <person name="Chan Y.L."/>
            <person name="Hasan N.A."/>
            <person name="Dawrs S.N."/>
            <person name="Norton G.J."/>
            <person name="Virdi R."/>
            <person name="Crooks J.L."/>
            <person name="Chan E.D."/>
            <person name="Honda J.R."/>
            <person name="Strong M."/>
        </authorList>
    </citation>
    <scope>NUCLEOTIDE SEQUENCE [LARGE SCALE GENOMIC DNA]</scope>
    <source>
        <strain evidence="1 2">NJH_HI04-1</strain>
    </source>
</reference>
<dbReference type="InterPro" id="IPR027417">
    <property type="entry name" value="P-loop_NTPase"/>
</dbReference>
<evidence type="ECO:0000313" key="1">
    <source>
        <dbReference type="EMBL" id="MEN3238711.1"/>
    </source>
</evidence>
<name>A0ABV0A4N0_9HYPH</name>
<dbReference type="RefSeq" id="WP_298963767.1">
    <property type="nucleotide sequence ID" value="NZ_JAQYXP010000007.1"/>
</dbReference>
<keyword evidence="2" id="KW-1185">Reference proteome</keyword>
<protein>
    <recommendedName>
        <fullName evidence="3">HPr kinase</fullName>
    </recommendedName>
</protein>
<organism evidence="1 2">
    <name type="scientific">Methylobacterium ajmalii</name>
    <dbReference type="NCBI Taxonomy" id="2738439"/>
    <lineage>
        <taxon>Bacteria</taxon>
        <taxon>Pseudomonadati</taxon>
        <taxon>Pseudomonadota</taxon>
        <taxon>Alphaproteobacteria</taxon>
        <taxon>Hyphomicrobiales</taxon>
        <taxon>Methylobacteriaceae</taxon>
        <taxon>Methylobacterium</taxon>
    </lineage>
</organism>